<gene>
    <name evidence="3" type="ORF">DRJ00_06920</name>
</gene>
<dbReference type="InterPro" id="IPR052566">
    <property type="entry name" value="Non-lysos_glucosylceramidase"/>
</dbReference>
<organism evidence="3 4">
    <name type="scientific">Aerophobetes bacterium</name>
    <dbReference type="NCBI Taxonomy" id="2030807"/>
    <lineage>
        <taxon>Bacteria</taxon>
        <taxon>Candidatus Aerophobota</taxon>
    </lineage>
</organism>
<sequence>MPYAKDELYRMKKDFVYRGRRLNEISFPLGGIGTGCIGLAGNGRLIDWEIFNRPNKGSINGFSFFAIKAEEKGKVILAKILNGELNPPYTGEGCSNWTYGFGVNRGYMAALPHFEKAEFKGEFPIAEIQFIDEKVPLKVKLKAFNPFIPLNDKDSSIPVAIFIFEVKNSCDEELQVSLVANLTNPFDKGAVNKYFDAGTYKGIKLYSSLYQEDDPEYGDLTLSTDAEDVSWQSYWYRGSFFDNLTIFWKDFTRPGRFKERLYEKPRNLPGGSSSLYQRDVGLLCSHMSLKPDQTGQFRFLITWSFPNFVNYWNPLDGKKPQWKNYYATIFKDSTASAKYVWKNFERLYRETLKFKETLFCTTFPDQVIDAISSNISILKSPTCIRLTDGTLYGFEGCHPTSGCCEGSCTHVWNYVQATAFLFPSLERSMREIDYKYNQFENGKMAFRMMLPPTREKWKFRAAADGQMGGIIKTYREWKISGDTEWLRKLWPKVKKALEYAWEPTNEDWWDRDRDGVMEGIQHHTLDVEIYGPNSYITGYYLLALLAASEMAKALGDEDGEKYLELYEKGRRWVNENLFNGEYFHQKIDLKDSRFPVDPELGEIKYQIGEGCHIDQVIGQWYAHIVGLGYIFDPEKVRKALSSLFKYNFKENFGDYPNPCRVYALNDEKGIVICTWPKGGMPKVPVPYFSECMNGFEYQVACHMIYEGLIDEGLTIVKAIRERYDGERRNPWNEFECG</sequence>
<dbReference type="InterPro" id="IPR008928">
    <property type="entry name" value="6-hairpin_glycosidase_sf"/>
</dbReference>
<evidence type="ECO:0000259" key="1">
    <source>
        <dbReference type="Pfam" id="PF04685"/>
    </source>
</evidence>
<accession>A0A497E2X9</accession>
<dbReference type="PANTHER" id="PTHR12654">
    <property type="entry name" value="BILE ACID BETA-GLUCOSIDASE-RELATED"/>
    <property type="match status" value="1"/>
</dbReference>
<dbReference type="GO" id="GO:0005975">
    <property type="term" value="P:carbohydrate metabolic process"/>
    <property type="evidence" value="ECO:0007669"/>
    <property type="project" value="InterPro"/>
</dbReference>
<feature type="domain" description="Glycosyl-hydrolase family 116 N-terminal" evidence="2">
    <location>
        <begin position="27"/>
        <end position="346"/>
    </location>
</feature>
<feature type="non-terminal residue" evidence="3">
    <location>
        <position position="737"/>
    </location>
</feature>
<dbReference type="SUPFAM" id="SSF48208">
    <property type="entry name" value="Six-hairpin glycosidases"/>
    <property type="match status" value="1"/>
</dbReference>
<proteinExistence type="predicted"/>
<protein>
    <recommendedName>
        <fullName evidence="5">Glucosylceramidase</fullName>
    </recommendedName>
</protein>
<dbReference type="Proteomes" id="UP000279422">
    <property type="component" value="Unassembled WGS sequence"/>
</dbReference>
<dbReference type="Pfam" id="PF04685">
    <property type="entry name" value="DUF608"/>
    <property type="match status" value="1"/>
</dbReference>
<dbReference type="AlphaFoldDB" id="A0A497E2X9"/>
<dbReference type="GO" id="GO:0004553">
    <property type="term" value="F:hydrolase activity, hydrolyzing O-glycosyl compounds"/>
    <property type="evidence" value="ECO:0007669"/>
    <property type="project" value="InterPro"/>
</dbReference>
<dbReference type="Gene3D" id="1.50.10.10">
    <property type="match status" value="1"/>
</dbReference>
<comment type="caution">
    <text evidence="3">The sequence shown here is derived from an EMBL/GenBank/DDBJ whole genome shotgun (WGS) entry which is preliminary data.</text>
</comment>
<reference evidence="3 4" key="1">
    <citation type="submission" date="2018-06" db="EMBL/GenBank/DDBJ databases">
        <title>Extensive metabolic versatility and redundancy in microbially diverse, dynamic hydrothermal sediments.</title>
        <authorList>
            <person name="Dombrowski N."/>
            <person name="Teske A."/>
            <person name="Baker B.J."/>
        </authorList>
    </citation>
    <scope>NUCLEOTIDE SEQUENCE [LARGE SCALE GENOMIC DNA]</scope>
    <source>
        <strain evidence="3">B47_G16</strain>
    </source>
</reference>
<dbReference type="PANTHER" id="PTHR12654:SF0">
    <property type="entry name" value="NON-LYSOSOMAL GLUCOSYLCERAMIDASE"/>
    <property type="match status" value="1"/>
</dbReference>
<dbReference type="InterPro" id="IPR024462">
    <property type="entry name" value="GH116_N"/>
</dbReference>
<dbReference type="InterPro" id="IPR012341">
    <property type="entry name" value="6hp_glycosidase-like_sf"/>
</dbReference>
<feature type="domain" description="Glycosyl-hydrolase family 116 catalytic region" evidence="1">
    <location>
        <begin position="464"/>
        <end position="722"/>
    </location>
</feature>
<name>A0A497E2X9_UNCAE</name>
<dbReference type="InterPro" id="IPR006775">
    <property type="entry name" value="GH116_catalytic"/>
</dbReference>
<dbReference type="EMBL" id="QMPZ01000119">
    <property type="protein sequence ID" value="RLE08084.1"/>
    <property type="molecule type" value="Genomic_DNA"/>
</dbReference>
<evidence type="ECO:0000313" key="3">
    <source>
        <dbReference type="EMBL" id="RLE08084.1"/>
    </source>
</evidence>
<evidence type="ECO:0000313" key="4">
    <source>
        <dbReference type="Proteomes" id="UP000279422"/>
    </source>
</evidence>
<dbReference type="Pfam" id="PF12215">
    <property type="entry name" value="Glyco_hydr_116N"/>
    <property type="match status" value="1"/>
</dbReference>
<evidence type="ECO:0008006" key="5">
    <source>
        <dbReference type="Google" id="ProtNLM"/>
    </source>
</evidence>
<evidence type="ECO:0000259" key="2">
    <source>
        <dbReference type="Pfam" id="PF12215"/>
    </source>
</evidence>